<dbReference type="InterPro" id="IPR037066">
    <property type="entry name" value="Plug_dom_sf"/>
</dbReference>
<keyword evidence="3 7" id="KW-1134">Transmembrane beta strand</keyword>
<keyword evidence="2 7" id="KW-0813">Transport</keyword>
<dbReference type="EMBL" id="JAUKPO010000024">
    <property type="protein sequence ID" value="MDO1449994.1"/>
    <property type="molecule type" value="Genomic_DNA"/>
</dbReference>
<dbReference type="PROSITE" id="PS52016">
    <property type="entry name" value="TONB_DEPENDENT_REC_3"/>
    <property type="match status" value="1"/>
</dbReference>
<accession>A0ABT8RF71</accession>
<dbReference type="InterPro" id="IPR036942">
    <property type="entry name" value="Beta-barrel_TonB_sf"/>
</dbReference>
<dbReference type="Gene3D" id="2.170.130.10">
    <property type="entry name" value="TonB-dependent receptor, plug domain"/>
    <property type="match status" value="1"/>
</dbReference>
<evidence type="ECO:0000256" key="2">
    <source>
        <dbReference type="ARBA" id="ARBA00022448"/>
    </source>
</evidence>
<feature type="chain" id="PRO_5045211532" evidence="8">
    <location>
        <begin position="23"/>
        <end position="1058"/>
    </location>
</feature>
<keyword evidence="8" id="KW-0732">Signal</keyword>
<evidence type="ECO:0000256" key="5">
    <source>
        <dbReference type="ARBA" id="ARBA00023136"/>
    </source>
</evidence>
<evidence type="ECO:0000256" key="4">
    <source>
        <dbReference type="ARBA" id="ARBA00022692"/>
    </source>
</evidence>
<dbReference type="NCBIfam" id="TIGR04057">
    <property type="entry name" value="SusC_RagA_signa"/>
    <property type="match status" value="1"/>
</dbReference>
<dbReference type="SUPFAM" id="SSF56935">
    <property type="entry name" value="Porins"/>
    <property type="match status" value="1"/>
</dbReference>
<dbReference type="NCBIfam" id="TIGR04056">
    <property type="entry name" value="OMP_RagA_SusC"/>
    <property type="match status" value="1"/>
</dbReference>
<evidence type="ECO:0000256" key="3">
    <source>
        <dbReference type="ARBA" id="ARBA00022452"/>
    </source>
</evidence>
<keyword evidence="11" id="KW-1185">Reference proteome</keyword>
<gene>
    <name evidence="10" type="ORF">Q0590_27185</name>
</gene>
<name>A0ABT8RF71_9BACT</name>
<comment type="caution">
    <text evidence="10">The sequence shown here is derived from an EMBL/GenBank/DDBJ whole genome shotgun (WGS) entry which is preliminary data.</text>
</comment>
<sequence>MKKHTLLIILTMIILYSGAAVAQQRMVTGKVTAQDDGTTVPGVNILVKGSTTGTVTDMNGSYSIAAPENSTLVYSFIGFATQEIAVGSRTTIDVQMASDVQTLTEIVVTAFGIEREKKALGYAVQEVKGAELVESRSANVANSLSGRIAGVRVTSNGGPGSGSTVQIRGAGSVNGNNQPLVVIDGVPTEQSNNKQFGSVMSEISPDNIKEISVLKGPSASALYGSRGYNGVILITTKNGAGQKGIGVEVNSNMTFERPLVKPDFQDIYGGGNGYRTWYNDGWSGVISDPLQIDQYRAAYGSAAPLTGTAGTDESWGGPMDGRLVRQWWTGTEVAPLTAEPNNWEQFWETGRTFTNNIAIAGSNDKGNFRLSLGRMDQTGIMAFNDFKRNNIRLNTGYNFTPKLSMSISAEYAKSGSDNRSYTNGQEFIWSHRHTNWDQVKDWRSYTGVHIQRAVAGKPADTDPPNWQHTYFTNPFFLQEKLPYSNEKDRLIGNIGINYKFTDYLSLLMRTGTDYFSDTRINVINFERVRNGNRTPGRYSEEILRSQETNSDVMLRFDKDLSSVFSVNAMVGGLHRTNYYKRNFVNVGEMVVDGLYNLANSVPSLNVTESVIQKREAQSVFGSFQLGYRNAVFMEVTGRNDWSSTLPKAARSYFYPSVSLTASLTDLFDIQNNVLYFAKLRGSWAQVGNDTDPYRLAQTFIASGSYNGSIPKFYENLTINNPNLKPERMTGTEFGVDLRFLQGRLGVDFTYYNQNAEDQILDIEISKASGYNKQIINAGEITNKGVEITLSGTPVKLMNGFTWDVSLNFARNRNKVVALADGLTTYLLATQNGLQSLATVGQPYGSLFGVAFERSPDGQVVYRNGLPVVASQSQILGNIQPDWIGGWQNTFSFKGIVLSTLIDVRKGGDIFDLGTGVARWTGQYEETAVGREEGIIGSGVMNIGTAEAPQYVPNNVVVDATRLYGYNNPRNYHEAGIFDGSYIKLREISIGYQIPSTWLNKLFIQTAKVSAVGRNVAILFKNTTHIDPEVDRFGANGQGFAYGELPSTRSIGFNVSLGF</sequence>
<organism evidence="10 11">
    <name type="scientific">Rhodocytophaga aerolata</name>
    <dbReference type="NCBI Taxonomy" id="455078"/>
    <lineage>
        <taxon>Bacteria</taxon>
        <taxon>Pseudomonadati</taxon>
        <taxon>Bacteroidota</taxon>
        <taxon>Cytophagia</taxon>
        <taxon>Cytophagales</taxon>
        <taxon>Rhodocytophagaceae</taxon>
        <taxon>Rhodocytophaga</taxon>
    </lineage>
</organism>
<protein>
    <submittedName>
        <fullName evidence="10">SusC/RagA family TonB-linked outer membrane protein</fullName>
    </submittedName>
</protein>
<comment type="similarity">
    <text evidence="7">Belongs to the TonB-dependent receptor family.</text>
</comment>
<keyword evidence="6 7" id="KW-0998">Cell outer membrane</keyword>
<reference evidence="10" key="1">
    <citation type="submission" date="2023-07" db="EMBL/GenBank/DDBJ databases">
        <title>The genome sequence of Rhodocytophaga aerolata KACC 12507.</title>
        <authorList>
            <person name="Zhang X."/>
        </authorList>
    </citation>
    <scope>NUCLEOTIDE SEQUENCE</scope>
    <source>
        <strain evidence="10">KACC 12507</strain>
    </source>
</reference>
<dbReference type="Proteomes" id="UP001168528">
    <property type="component" value="Unassembled WGS sequence"/>
</dbReference>
<dbReference type="InterPro" id="IPR039426">
    <property type="entry name" value="TonB-dep_rcpt-like"/>
</dbReference>
<dbReference type="Gene3D" id="2.60.40.1120">
    <property type="entry name" value="Carboxypeptidase-like, regulatory domain"/>
    <property type="match status" value="1"/>
</dbReference>
<dbReference type="InterPro" id="IPR008969">
    <property type="entry name" value="CarboxyPept-like_regulatory"/>
</dbReference>
<dbReference type="InterPro" id="IPR023997">
    <property type="entry name" value="TonB-dep_OMP_SusC/RagA_CS"/>
</dbReference>
<dbReference type="InterPro" id="IPR012910">
    <property type="entry name" value="Plug_dom"/>
</dbReference>
<evidence type="ECO:0000313" key="10">
    <source>
        <dbReference type="EMBL" id="MDO1449994.1"/>
    </source>
</evidence>
<proteinExistence type="inferred from homology"/>
<evidence type="ECO:0000256" key="7">
    <source>
        <dbReference type="PROSITE-ProRule" id="PRU01360"/>
    </source>
</evidence>
<evidence type="ECO:0000256" key="6">
    <source>
        <dbReference type="ARBA" id="ARBA00023237"/>
    </source>
</evidence>
<dbReference type="SUPFAM" id="SSF49464">
    <property type="entry name" value="Carboxypeptidase regulatory domain-like"/>
    <property type="match status" value="1"/>
</dbReference>
<dbReference type="Pfam" id="PF07715">
    <property type="entry name" value="Plug"/>
    <property type="match status" value="1"/>
</dbReference>
<evidence type="ECO:0000256" key="1">
    <source>
        <dbReference type="ARBA" id="ARBA00004571"/>
    </source>
</evidence>
<dbReference type="RefSeq" id="WP_302040796.1">
    <property type="nucleotide sequence ID" value="NZ_JAUKPO010000024.1"/>
</dbReference>
<feature type="domain" description="TonB-dependent receptor plug" evidence="9">
    <location>
        <begin position="118"/>
        <end position="231"/>
    </location>
</feature>
<dbReference type="Pfam" id="PF13715">
    <property type="entry name" value="CarbopepD_reg_2"/>
    <property type="match status" value="1"/>
</dbReference>
<feature type="signal peptide" evidence="8">
    <location>
        <begin position="1"/>
        <end position="22"/>
    </location>
</feature>
<evidence type="ECO:0000256" key="8">
    <source>
        <dbReference type="SAM" id="SignalP"/>
    </source>
</evidence>
<evidence type="ECO:0000313" key="11">
    <source>
        <dbReference type="Proteomes" id="UP001168528"/>
    </source>
</evidence>
<dbReference type="InterPro" id="IPR023996">
    <property type="entry name" value="TonB-dep_OMP_SusC/RagA"/>
</dbReference>
<keyword evidence="4 7" id="KW-0812">Transmembrane</keyword>
<evidence type="ECO:0000259" key="9">
    <source>
        <dbReference type="Pfam" id="PF07715"/>
    </source>
</evidence>
<comment type="subcellular location">
    <subcellularLocation>
        <location evidence="1 7">Cell outer membrane</location>
        <topology evidence="1 7">Multi-pass membrane protein</topology>
    </subcellularLocation>
</comment>
<keyword evidence="5 7" id="KW-0472">Membrane</keyword>
<dbReference type="Gene3D" id="2.40.170.20">
    <property type="entry name" value="TonB-dependent receptor, beta-barrel domain"/>
    <property type="match status" value="1"/>
</dbReference>